<dbReference type="AlphaFoldDB" id="A0A392Q027"/>
<evidence type="ECO:0000256" key="1">
    <source>
        <dbReference type="SAM" id="Phobius"/>
    </source>
</evidence>
<keyword evidence="1" id="KW-1133">Transmembrane helix</keyword>
<feature type="transmembrane region" description="Helical" evidence="1">
    <location>
        <begin position="16"/>
        <end position="36"/>
    </location>
</feature>
<organism evidence="2 3">
    <name type="scientific">Trifolium medium</name>
    <dbReference type="NCBI Taxonomy" id="97028"/>
    <lineage>
        <taxon>Eukaryota</taxon>
        <taxon>Viridiplantae</taxon>
        <taxon>Streptophyta</taxon>
        <taxon>Embryophyta</taxon>
        <taxon>Tracheophyta</taxon>
        <taxon>Spermatophyta</taxon>
        <taxon>Magnoliopsida</taxon>
        <taxon>eudicotyledons</taxon>
        <taxon>Gunneridae</taxon>
        <taxon>Pentapetalae</taxon>
        <taxon>rosids</taxon>
        <taxon>fabids</taxon>
        <taxon>Fabales</taxon>
        <taxon>Fabaceae</taxon>
        <taxon>Papilionoideae</taxon>
        <taxon>50 kb inversion clade</taxon>
        <taxon>NPAAA clade</taxon>
        <taxon>Hologalegina</taxon>
        <taxon>IRL clade</taxon>
        <taxon>Trifolieae</taxon>
        <taxon>Trifolium</taxon>
    </lineage>
</organism>
<evidence type="ECO:0000313" key="2">
    <source>
        <dbReference type="EMBL" id="MCI16926.1"/>
    </source>
</evidence>
<evidence type="ECO:0000313" key="3">
    <source>
        <dbReference type="Proteomes" id="UP000265520"/>
    </source>
</evidence>
<reference evidence="2 3" key="1">
    <citation type="journal article" date="2018" name="Front. Plant Sci.">
        <title>Red Clover (Trifolium pratense) and Zigzag Clover (T. medium) - A Picture of Genomic Similarities and Differences.</title>
        <authorList>
            <person name="Dluhosova J."/>
            <person name="Istvanek J."/>
            <person name="Nedelnik J."/>
            <person name="Repkova J."/>
        </authorList>
    </citation>
    <scope>NUCLEOTIDE SEQUENCE [LARGE SCALE GENOMIC DNA]</scope>
    <source>
        <strain evidence="3">cv. 10/8</strain>
        <tissue evidence="2">Leaf</tissue>
    </source>
</reference>
<keyword evidence="1" id="KW-0472">Membrane</keyword>
<keyword evidence="1" id="KW-0812">Transmembrane</keyword>
<keyword evidence="3" id="KW-1185">Reference proteome</keyword>
<accession>A0A392Q027</accession>
<dbReference type="EMBL" id="LXQA010103044">
    <property type="protein sequence ID" value="MCI16926.1"/>
    <property type="molecule type" value="Genomic_DNA"/>
</dbReference>
<proteinExistence type="predicted"/>
<dbReference type="Proteomes" id="UP000265520">
    <property type="component" value="Unassembled WGS sequence"/>
</dbReference>
<name>A0A392Q027_9FABA</name>
<comment type="caution">
    <text evidence="2">The sequence shown here is derived from an EMBL/GenBank/DDBJ whole genome shotgun (WGS) entry which is preliminary data.</text>
</comment>
<protein>
    <submittedName>
        <fullName evidence="2">Pantothenate synthetase</fullName>
    </submittedName>
</protein>
<sequence>MHCDFAAQIWYAVCRWLGVVVVLPPDVMIMYGTLVCSGRNKRLKKGFSIVWLAFIWVIWRSRNEKIFNNVAGVVGDAVDMIQRVSWQWFLNNTAKTPCLLYEWVWNPGDCMLMMFLWCAADDWPFDGVVFYLYMRFC</sequence>